<evidence type="ECO:0000313" key="3">
    <source>
        <dbReference type="EMBL" id="PRX17278.1"/>
    </source>
</evidence>
<name>A0A2T0K356_9ACTN</name>
<feature type="compositionally biased region" description="Low complexity" evidence="1">
    <location>
        <begin position="336"/>
        <end position="358"/>
    </location>
</feature>
<dbReference type="EMBL" id="PVMZ01000016">
    <property type="protein sequence ID" value="PRX17278.1"/>
    <property type="molecule type" value="Genomic_DNA"/>
</dbReference>
<dbReference type="Pfam" id="PF13699">
    <property type="entry name" value="eCIS_core"/>
    <property type="match status" value="1"/>
</dbReference>
<feature type="region of interest" description="Disordered" evidence="1">
    <location>
        <begin position="712"/>
        <end position="733"/>
    </location>
</feature>
<dbReference type="RefSeq" id="WP_106325360.1">
    <property type="nucleotide sequence ID" value="NZ_BOMO01000149.1"/>
</dbReference>
<protein>
    <submittedName>
        <fullName evidence="3">Uncharacterized protein DUF4157</fullName>
    </submittedName>
</protein>
<dbReference type="Proteomes" id="UP000239415">
    <property type="component" value="Unassembled WGS sequence"/>
</dbReference>
<evidence type="ECO:0000313" key="4">
    <source>
        <dbReference type="Proteomes" id="UP000239415"/>
    </source>
</evidence>
<feature type="region of interest" description="Disordered" evidence="1">
    <location>
        <begin position="1"/>
        <end position="29"/>
    </location>
</feature>
<evidence type="ECO:0000259" key="2">
    <source>
        <dbReference type="Pfam" id="PF13699"/>
    </source>
</evidence>
<feature type="domain" description="eCIS core" evidence="2">
    <location>
        <begin position="44"/>
        <end position="115"/>
    </location>
</feature>
<organism evidence="3 4">
    <name type="scientific">Actinoplanes italicus</name>
    <dbReference type="NCBI Taxonomy" id="113567"/>
    <lineage>
        <taxon>Bacteria</taxon>
        <taxon>Bacillati</taxon>
        <taxon>Actinomycetota</taxon>
        <taxon>Actinomycetes</taxon>
        <taxon>Micromonosporales</taxon>
        <taxon>Micromonosporaceae</taxon>
        <taxon>Actinoplanes</taxon>
    </lineage>
</organism>
<sequence>MRARDHRSPEVTGDDIVTPSRTVDPLPSAAGNTAFTGLLTGGVPLHPAMRAAMEARLGQDLGDVRVHTGPPVPGSLARTSGNDIVLTPGRHAPGTPAGDRLLAHELVHVAQQRAGGGGAPGPVHEDEADRISLGPGGPVTVTPSRAGAVQHAGKVPGGVETTIVTPAIRDMLGRVGITVAEQVTFQVLAADGTVLFNGRADFVFRDRLGRLVMIEAKGSDEDALHSNQKDDPVTGEPGYVRILESEAGAMVRFTSHKQEAKNAKVERWLMERVTGENFLRVGLKRIADLEAALREMEKLPPAAFSYSDSQGTRFYTAAEKLLFEERELKPNGMSLNSASSNKVAPPSAAAKPSASAAASRKDREPKVVAPPKTVSPVPYERKPKQEPVVPAPVVRPNPPRPPAPAPTPAPPVPARRKEPFNTIVEYRPQLPPAPEAPPPHFEHEPLTAGPPVAAGPPSRTRPVKVKPSGGGRPSPWRVPERGFRPRTPLGFGGGGSGRGLDDAAEQLGEAIGRGMEWIAEQGIQHRIREEIEARGAAIDAYREANPYDGVLLFVYITEPDPVTKLPDAPNIRGFLTMVQHNGGRSEEEAVERVRGQDQMMRGAGPGSVIGEERIMWFPPRRTVRPGEWISGEFVSGTVPYRLTIEFGDGDALSVRAEDGTERYAVSQARLSAERGSPDGPPIIVLSVTMVKPSSRLRIESRFEVLDGSTLAERSTVTGPDGSRTGHVATWIKP</sequence>
<proteinExistence type="predicted"/>
<gene>
    <name evidence="3" type="ORF">CLV67_11654</name>
</gene>
<feature type="region of interest" description="Disordered" evidence="1">
    <location>
        <begin position="332"/>
        <end position="416"/>
    </location>
</feature>
<evidence type="ECO:0000256" key="1">
    <source>
        <dbReference type="SAM" id="MobiDB-lite"/>
    </source>
</evidence>
<keyword evidence="4" id="KW-1185">Reference proteome</keyword>
<accession>A0A2T0K356</accession>
<comment type="caution">
    <text evidence="3">The sequence shown here is derived from an EMBL/GenBank/DDBJ whole genome shotgun (WGS) entry which is preliminary data.</text>
</comment>
<feature type="region of interest" description="Disordered" evidence="1">
    <location>
        <begin position="428"/>
        <end position="483"/>
    </location>
</feature>
<dbReference type="OrthoDB" id="9153660at2"/>
<feature type="compositionally biased region" description="Pro residues" evidence="1">
    <location>
        <begin position="429"/>
        <end position="439"/>
    </location>
</feature>
<reference evidence="3 4" key="1">
    <citation type="submission" date="2018-03" db="EMBL/GenBank/DDBJ databases">
        <title>Genomic Encyclopedia of Archaeal and Bacterial Type Strains, Phase II (KMG-II): from individual species to whole genera.</title>
        <authorList>
            <person name="Goeker M."/>
        </authorList>
    </citation>
    <scope>NUCLEOTIDE SEQUENCE [LARGE SCALE GENOMIC DNA]</scope>
    <source>
        <strain evidence="3 4">DSM 43146</strain>
    </source>
</reference>
<dbReference type="AlphaFoldDB" id="A0A2T0K356"/>
<feature type="compositionally biased region" description="Pro residues" evidence="1">
    <location>
        <begin position="389"/>
        <end position="413"/>
    </location>
</feature>
<dbReference type="InterPro" id="IPR025295">
    <property type="entry name" value="eCIS_core_dom"/>
</dbReference>